<proteinExistence type="predicted"/>
<gene>
    <name evidence="1" type="ORF">Tci_857988</name>
</gene>
<protein>
    <submittedName>
        <fullName evidence="1">Uncharacterized protein</fullName>
    </submittedName>
</protein>
<dbReference type="EMBL" id="BKCJ011102987">
    <property type="protein sequence ID" value="GFC86018.1"/>
    <property type="molecule type" value="Genomic_DNA"/>
</dbReference>
<feature type="non-terminal residue" evidence="1">
    <location>
        <position position="1"/>
    </location>
</feature>
<reference evidence="1" key="1">
    <citation type="journal article" date="2019" name="Sci. Rep.">
        <title>Draft genome of Tanacetum cinerariifolium, the natural source of mosquito coil.</title>
        <authorList>
            <person name="Yamashiro T."/>
            <person name="Shiraishi A."/>
            <person name="Satake H."/>
            <person name="Nakayama K."/>
        </authorList>
    </citation>
    <scope>NUCLEOTIDE SEQUENCE</scope>
</reference>
<accession>A0A699RKP6</accession>
<sequence length="53" mass="6219">KSSTKEYHEYLKKKSFAEIQELFDKAMKKANTFIDFKTELVEESSKKAEAEIT</sequence>
<comment type="caution">
    <text evidence="1">The sequence shown here is derived from an EMBL/GenBank/DDBJ whole genome shotgun (WGS) entry which is preliminary data.</text>
</comment>
<evidence type="ECO:0000313" key="1">
    <source>
        <dbReference type="EMBL" id="GFC86018.1"/>
    </source>
</evidence>
<organism evidence="1">
    <name type="scientific">Tanacetum cinerariifolium</name>
    <name type="common">Dalmatian daisy</name>
    <name type="synonym">Chrysanthemum cinerariifolium</name>
    <dbReference type="NCBI Taxonomy" id="118510"/>
    <lineage>
        <taxon>Eukaryota</taxon>
        <taxon>Viridiplantae</taxon>
        <taxon>Streptophyta</taxon>
        <taxon>Embryophyta</taxon>
        <taxon>Tracheophyta</taxon>
        <taxon>Spermatophyta</taxon>
        <taxon>Magnoliopsida</taxon>
        <taxon>eudicotyledons</taxon>
        <taxon>Gunneridae</taxon>
        <taxon>Pentapetalae</taxon>
        <taxon>asterids</taxon>
        <taxon>campanulids</taxon>
        <taxon>Asterales</taxon>
        <taxon>Asteraceae</taxon>
        <taxon>Asteroideae</taxon>
        <taxon>Anthemideae</taxon>
        <taxon>Anthemidinae</taxon>
        <taxon>Tanacetum</taxon>
    </lineage>
</organism>
<name>A0A699RKP6_TANCI</name>
<dbReference type="AlphaFoldDB" id="A0A699RKP6"/>